<reference evidence="1" key="1">
    <citation type="submission" date="2014-12" db="EMBL/GenBank/DDBJ databases">
        <title>Insight into the proteome of Arion vulgaris.</title>
        <authorList>
            <person name="Aradska J."/>
            <person name="Bulat T."/>
            <person name="Smidak R."/>
            <person name="Sarate P."/>
            <person name="Gangsoo J."/>
            <person name="Sialana F."/>
            <person name="Bilban M."/>
            <person name="Lubec G."/>
        </authorList>
    </citation>
    <scope>NUCLEOTIDE SEQUENCE</scope>
    <source>
        <tissue evidence="1">Skin</tissue>
    </source>
</reference>
<name>A0A0B7ARS1_9EUPU</name>
<dbReference type="AlphaFoldDB" id="A0A0B7ARS1"/>
<accession>A0A0B7ARS1</accession>
<proteinExistence type="predicted"/>
<dbReference type="EMBL" id="HACG01036869">
    <property type="protein sequence ID" value="CEK83734.1"/>
    <property type="molecule type" value="Transcribed_RNA"/>
</dbReference>
<protein>
    <submittedName>
        <fullName evidence="1">Uncharacterized protein</fullName>
    </submittedName>
</protein>
<evidence type="ECO:0000313" key="1">
    <source>
        <dbReference type="EMBL" id="CEK83734.1"/>
    </source>
</evidence>
<sequence>MSPLILLTFFGVASSLLMALLVLALCSRQNQFRSGGRLQFKLSPEYYRLDSDVTV</sequence>
<gene>
    <name evidence="1" type="primary">ORF138756</name>
</gene>
<organism evidence="1">
    <name type="scientific">Arion vulgaris</name>
    <dbReference type="NCBI Taxonomy" id="1028688"/>
    <lineage>
        <taxon>Eukaryota</taxon>
        <taxon>Metazoa</taxon>
        <taxon>Spiralia</taxon>
        <taxon>Lophotrochozoa</taxon>
        <taxon>Mollusca</taxon>
        <taxon>Gastropoda</taxon>
        <taxon>Heterobranchia</taxon>
        <taxon>Euthyneura</taxon>
        <taxon>Panpulmonata</taxon>
        <taxon>Eupulmonata</taxon>
        <taxon>Stylommatophora</taxon>
        <taxon>Helicina</taxon>
        <taxon>Arionoidea</taxon>
        <taxon>Arionidae</taxon>
        <taxon>Arion</taxon>
    </lineage>
</organism>